<evidence type="ECO:0000256" key="10">
    <source>
        <dbReference type="SAM" id="Coils"/>
    </source>
</evidence>
<keyword evidence="12" id="KW-1185">Reference proteome</keyword>
<feature type="coiled-coil region" evidence="10">
    <location>
        <begin position="119"/>
        <end position="153"/>
    </location>
</feature>
<dbReference type="InterPro" id="IPR007128">
    <property type="entry name" value="PMF1/Nnf1"/>
</dbReference>
<proteinExistence type="predicted"/>
<evidence type="ECO:0000313" key="11">
    <source>
        <dbReference type="EMBL" id="EEH55958.1"/>
    </source>
</evidence>
<keyword evidence="6" id="KW-0995">Kinetochore</keyword>
<evidence type="ECO:0000256" key="9">
    <source>
        <dbReference type="ARBA" id="ARBA00023328"/>
    </source>
</evidence>
<dbReference type="OrthoDB" id="18453at2759"/>
<evidence type="ECO:0000313" key="12">
    <source>
        <dbReference type="Proteomes" id="UP000001876"/>
    </source>
</evidence>
<dbReference type="PANTHER" id="PTHR15459">
    <property type="entry name" value="POLYAMINE-MODULATED FACTOR 1"/>
    <property type="match status" value="1"/>
</dbReference>
<keyword evidence="3" id="KW-0158">Chromosome</keyword>
<keyword evidence="5" id="KW-0498">Mitosis</keyword>
<reference evidence="11 12" key="1">
    <citation type="journal article" date="2009" name="Science">
        <title>Green evolution and dynamic adaptations revealed by genomes of the marine picoeukaryotes Micromonas.</title>
        <authorList>
            <person name="Worden A.Z."/>
            <person name="Lee J.H."/>
            <person name="Mock T."/>
            <person name="Rouze P."/>
            <person name="Simmons M.P."/>
            <person name="Aerts A.L."/>
            <person name="Allen A.E."/>
            <person name="Cuvelier M.L."/>
            <person name="Derelle E."/>
            <person name="Everett M.V."/>
            <person name="Foulon E."/>
            <person name="Grimwood J."/>
            <person name="Gundlach H."/>
            <person name="Henrissat B."/>
            <person name="Napoli C."/>
            <person name="McDonald S.M."/>
            <person name="Parker M.S."/>
            <person name="Rombauts S."/>
            <person name="Salamov A."/>
            <person name="Von Dassow P."/>
            <person name="Badger J.H."/>
            <person name="Coutinho P.M."/>
            <person name="Demir E."/>
            <person name="Dubchak I."/>
            <person name="Gentemann C."/>
            <person name="Eikrem W."/>
            <person name="Gready J.E."/>
            <person name="John U."/>
            <person name="Lanier W."/>
            <person name="Lindquist E.A."/>
            <person name="Lucas S."/>
            <person name="Mayer K.F."/>
            <person name="Moreau H."/>
            <person name="Not F."/>
            <person name="Otillar R."/>
            <person name="Panaud O."/>
            <person name="Pangilinan J."/>
            <person name="Paulsen I."/>
            <person name="Piegu B."/>
            <person name="Poliakov A."/>
            <person name="Robbens S."/>
            <person name="Schmutz J."/>
            <person name="Toulza E."/>
            <person name="Wyss T."/>
            <person name="Zelensky A."/>
            <person name="Zhou K."/>
            <person name="Armbrust E.V."/>
            <person name="Bhattacharya D."/>
            <person name="Goodenough U.W."/>
            <person name="Van de Peer Y."/>
            <person name="Grigoriev I.V."/>
        </authorList>
    </citation>
    <scope>NUCLEOTIDE SEQUENCE [LARGE SCALE GENOMIC DNA]</scope>
    <source>
        <strain evidence="11 12">CCMP1545</strain>
    </source>
</reference>
<dbReference type="Pfam" id="PF03980">
    <property type="entry name" value="Nnf1"/>
    <property type="match status" value="1"/>
</dbReference>
<dbReference type="OMA" id="CEARGIM"/>
<dbReference type="GO" id="GO:0051301">
    <property type="term" value="P:cell division"/>
    <property type="evidence" value="ECO:0007669"/>
    <property type="project" value="UniProtKB-KW"/>
</dbReference>
<dbReference type="KEGG" id="mpp:MICPUCDRAFT_40497"/>
<dbReference type="RefSeq" id="XP_003060006.1">
    <property type="nucleotide sequence ID" value="XM_003059960.1"/>
</dbReference>
<organism evidence="12">
    <name type="scientific">Micromonas pusilla (strain CCMP1545)</name>
    <name type="common">Picoplanktonic green alga</name>
    <dbReference type="NCBI Taxonomy" id="564608"/>
    <lineage>
        <taxon>Eukaryota</taxon>
        <taxon>Viridiplantae</taxon>
        <taxon>Chlorophyta</taxon>
        <taxon>Mamiellophyceae</taxon>
        <taxon>Mamiellales</taxon>
        <taxon>Mamiellaceae</taxon>
        <taxon>Micromonas</taxon>
    </lineage>
</organism>
<dbReference type="Proteomes" id="UP000001876">
    <property type="component" value="Unassembled WGS sequence"/>
</dbReference>
<evidence type="ECO:0000256" key="8">
    <source>
        <dbReference type="ARBA" id="ARBA00023306"/>
    </source>
</evidence>
<dbReference type="GO" id="GO:0000444">
    <property type="term" value="C:MIS12/MIND type complex"/>
    <property type="evidence" value="ECO:0007669"/>
    <property type="project" value="InterPro"/>
</dbReference>
<keyword evidence="9" id="KW-0137">Centromere</keyword>
<dbReference type="eggNOG" id="ENOG502R2UU">
    <property type="taxonomic scope" value="Eukaryota"/>
</dbReference>
<evidence type="ECO:0000256" key="5">
    <source>
        <dbReference type="ARBA" id="ARBA00022776"/>
    </source>
</evidence>
<evidence type="ECO:0000256" key="7">
    <source>
        <dbReference type="ARBA" id="ARBA00023242"/>
    </source>
</evidence>
<keyword evidence="7" id="KW-0539">Nucleus</keyword>
<evidence type="ECO:0000256" key="3">
    <source>
        <dbReference type="ARBA" id="ARBA00022454"/>
    </source>
</evidence>
<dbReference type="EMBL" id="GG663741">
    <property type="protein sequence ID" value="EEH55958.1"/>
    <property type="molecule type" value="Genomic_DNA"/>
</dbReference>
<evidence type="ECO:0000256" key="1">
    <source>
        <dbReference type="ARBA" id="ARBA00004123"/>
    </source>
</evidence>
<keyword evidence="8" id="KW-0131">Cell cycle</keyword>
<dbReference type="GO" id="GO:0005634">
    <property type="term" value="C:nucleus"/>
    <property type="evidence" value="ECO:0007669"/>
    <property type="project" value="UniProtKB-SubCell"/>
</dbReference>
<evidence type="ECO:0000256" key="4">
    <source>
        <dbReference type="ARBA" id="ARBA00022618"/>
    </source>
</evidence>
<comment type="subcellular location">
    <subcellularLocation>
        <location evidence="2">Chromosome</location>
        <location evidence="2">Centromere</location>
        <location evidence="2">Kinetochore</location>
    </subcellularLocation>
    <subcellularLocation>
        <location evidence="1">Nucleus</location>
    </subcellularLocation>
</comment>
<protein>
    <submittedName>
        <fullName evidence="11">Predicted protein</fullName>
    </submittedName>
</protein>
<keyword evidence="4" id="KW-0132">Cell division</keyword>
<keyword evidence="10" id="KW-0175">Coiled coil</keyword>
<gene>
    <name evidence="11" type="ORF">MICPUCDRAFT_40497</name>
</gene>
<dbReference type="PANTHER" id="PTHR15459:SF3">
    <property type="entry name" value="POLYAMINE-MODULATED FACTOR 1"/>
    <property type="match status" value="1"/>
</dbReference>
<dbReference type="GeneID" id="9685097"/>
<evidence type="ECO:0000256" key="2">
    <source>
        <dbReference type="ARBA" id="ARBA00004629"/>
    </source>
</evidence>
<sequence length="202" mass="21582">MDFFEGKRVRELRNTFEDALDASLEPQSMQEFSAALSGVDAEMHEPLYDLYCQLLQGISTFSLDEFESILKEEALVPRLNAVDQACEARGIMGFGASAANGSVAPLTRPPDAVMRALRADLKRKEADKLRAKMVEAEAAAAAAKKNLHEKSAAAKKMANDLRTGAAELRGVNESVQEWVNRAPTFPAGSGMAPATAGGPAAA</sequence>
<accession>C1MWZ5</accession>
<dbReference type="GO" id="GO:0007059">
    <property type="term" value="P:chromosome segregation"/>
    <property type="evidence" value="ECO:0007669"/>
    <property type="project" value="TreeGrafter"/>
</dbReference>
<name>C1MWZ5_MICPC</name>
<dbReference type="AlphaFoldDB" id="C1MWZ5"/>
<evidence type="ECO:0000256" key="6">
    <source>
        <dbReference type="ARBA" id="ARBA00022838"/>
    </source>
</evidence>